<dbReference type="InterPro" id="IPR029016">
    <property type="entry name" value="GAF-like_dom_sf"/>
</dbReference>
<protein>
    <submittedName>
        <fullName evidence="5">PelD GGDEF domain protein</fullName>
    </submittedName>
    <submittedName>
        <fullName evidence="4">PelD-like GGDEF domain-containing protein</fullName>
    </submittedName>
</protein>
<organism evidence="4 6">
    <name type="scientific">Tepidimonas ignava</name>
    <dbReference type="NCBI Taxonomy" id="114249"/>
    <lineage>
        <taxon>Bacteria</taxon>
        <taxon>Pseudomonadati</taxon>
        <taxon>Pseudomonadota</taxon>
        <taxon>Betaproteobacteria</taxon>
        <taxon>Burkholderiales</taxon>
        <taxon>Tepidimonas</taxon>
    </lineage>
</organism>
<keyword evidence="2" id="KW-1133">Transmembrane helix</keyword>
<reference evidence="4 6" key="1">
    <citation type="submission" date="2019-03" db="EMBL/GenBank/DDBJ databases">
        <title>Genomic Encyclopedia of Type Strains, Phase IV (KMG-IV): sequencing the most valuable type-strain genomes for metagenomic binning, comparative biology and taxonomic classification.</title>
        <authorList>
            <person name="Goeker M."/>
        </authorList>
    </citation>
    <scope>NUCLEOTIDE SEQUENCE [LARGE SCALE GENOMIC DNA]</scope>
    <source>
        <strain evidence="4 6">DSM 12034</strain>
    </source>
</reference>
<gene>
    <name evidence="4" type="ORF">EDC36_1035</name>
    <name evidence="5" type="ORF">Tigna_00950</name>
</gene>
<dbReference type="Gene3D" id="3.30.450.40">
    <property type="match status" value="1"/>
</dbReference>
<feature type="transmembrane region" description="Helical" evidence="2">
    <location>
        <begin position="101"/>
        <end position="119"/>
    </location>
</feature>
<comment type="caution">
    <text evidence="4">The sequence shown here is derived from an EMBL/GenBank/DDBJ whole genome shotgun (WGS) entry which is preliminary data.</text>
</comment>
<dbReference type="AlphaFoldDB" id="A0A4R3LH92"/>
<name>A0A4R3LH92_9BURK</name>
<dbReference type="Proteomes" id="UP000295536">
    <property type="component" value="Unassembled WGS sequence"/>
</dbReference>
<dbReference type="Proteomes" id="UP000315577">
    <property type="component" value="Unassembled WGS sequence"/>
</dbReference>
<dbReference type="EMBL" id="SMAH01000003">
    <property type="protein sequence ID" value="TCS98950.1"/>
    <property type="molecule type" value="Genomic_DNA"/>
</dbReference>
<sequence>MTALALRSSPTLAQRWDHAQPRPWALIEAVALPLLAGLLTLAVGSPGWLSGERGFPWAWLAPWIVTLRYGTLAGALAAASLTAVGMVWLGASFAQDDGSGWAGGWIVTLILGEFADRWIERMRRHQIERDYAEDQLQRLSRQHYTLRLSHDRLEQELLHQPLTLRATLEQLRRLGPDTPDGEAGRLLLQLLAGFAKVQQATLHRLDEAGRPDPAPLAHLGPPQPLNPDDPMVTQALRRGRLAHVRDVAELAASRYRVVLPFGLDGQAAQWLLAVHHLPFLALHDGTLVALQVLCDDFAALRQARLSTADVLRRQLGCAADFALELQRLHRLQQRWGLSSTLGVLQARDAAAANWLPRIAAQLRSLDLSCEPAPGRLLVLLPLTHGAGSEGFFQRLEQWLQQQGGGGLSEAGLRWRVRTLDAPPAELLRWGTEGP</sequence>
<feature type="region of interest" description="Disordered" evidence="1">
    <location>
        <begin position="207"/>
        <end position="227"/>
    </location>
</feature>
<dbReference type="RefSeq" id="WP_132961723.1">
    <property type="nucleotide sequence ID" value="NZ_SMAH01000003.1"/>
</dbReference>
<feature type="domain" description="PelD GGDEF" evidence="3">
    <location>
        <begin position="317"/>
        <end position="423"/>
    </location>
</feature>
<evidence type="ECO:0000313" key="6">
    <source>
        <dbReference type="Proteomes" id="UP000295536"/>
    </source>
</evidence>
<evidence type="ECO:0000313" key="5">
    <source>
        <dbReference type="EMBL" id="TSE22967.1"/>
    </source>
</evidence>
<reference evidence="5 7" key="2">
    <citation type="submission" date="2019-07" db="EMBL/GenBank/DDBJ databases">
        <title>Tepidimonas ignava SPS-1037 draft genome.</title>
        <authorList>
            <person name="Da Costa M.S."/>
            <person name="Froufe H.J.C."/>
            <person name="Egas C."/>
            <person name="Albuquerque L."/>
        </authorList>
    </citation>
    <scope>NUCLEOTIDE SEQUENCE [LARGE SCALE GENOMIC DNA]</scope>
    <source>
        <strain evidence="5 7">SPS-1037</strain>
    </source>
</reference>
<evidence type="ECO:0000256" key="1">
    <source>
        <dbReference type="SAM" id="MobiDB-lite"/>
    </source>
</evidence>
<evidence type="ECO:0000256" key="2">
    <source>
        <dbReference type="SAM" id="Phobius"/>
    </source>
</evidence>
<feature type="transmembrane region" description="Helical" evidence="2">
    <location>
        <begin position="24"/>
        <end position="49"/>
    </location>
</feature>
<evidence type="ECO:0000259" key="3">
    <source>
        <dbReference type="Pfam" id="PF16963"/>
    </source>
</evidence>
<feature type="transmembrane region" description="Helical" evidence="2">
    <location>
        <begin position="69"/>
        <end position="89"/>
    </location>
</feature>
<accession>A0A4R3LH92</accession>
<dbReference type="OrthoDB" id="5442761at2"/>
<keyword evidence="2" id="KW-0472">Membrane</keyword>
<dbReference type="Gene3D" id="3.30.70.2880">
    <property type="match status" value="1"/>
</dbReference>
<evidence type="ECO:0000313" key="7">
    <source>
        <dbReference type="Proteomes" id="UP000315577"/>
    </source>
</evidence>
<dbReference type="InterPro" id="IPR031583">
    <property type="entry name" value="PelD_GGDEF"/>
</dbReference>
<dbReference type="Pfam" id="PF16963">
    <property type="entry name" value="PelD_GGDEF"/>
    <property type="match status" value="1"/>
</dbReference>
<proteinExistence type="predicted"/>
<dbReference type="EMBL" id="VJNC01000004">
    <property type="protein sequence ID" value="TSE22967.1"/>
    <property type="molecule type" value="Genomic_DNA"/>
</dbReference>
<evidence type="ECO:0000313" key="4">
    <source>
        <dbReference type="EMBL" id="TCS98950.1"/>
    </source>
</evidence>
<dbReference type="InterPro" id="IPR038367">
    <property type="entry name" value="PelD_GGDEF_sf"/>
</dbReference>
<keyword evidence="2" id="KW-0812">Transmembrane</keyword>
<keyword evidence="7" id="KW-1185">Reference proteome</keyword>